<dbReference type="CDD" id="cd03784">
    <property type="entry name" value="GT1_Gtf-like"/>
    <property type="match status" value="1"/>
</dbReference>
<evidence type="ECO:0000256" key="2">
    <source>
        <dbReference type="ARBA" id="ARBA00022676"/>
    </source>
</evidence>
<evidence type="ECO:0000259" key="5">
    <source>
        <dbReference type="Pfam" id="PF21036"/>
    </source>
</evidence>
<evidence type="ECO:0000313" key="6">
    <source>
        <dbReference type="EMBL" id="MEV4921994.1"/>
    </source>
</evidence>
<name>A0ABV3IN99_9ACTN</name>
<dbReference type="Pfam" id="PF21036">
    <property type="entry name" value="EryCIII-like_N"/>
    <property type="match status" value="1"/>
</dbReference>
<dbReference type="PANTHER" id="PTHR48050">
    <property type="entry name" value="STEROL 3-BETA-GLUCOSYLTRANSFERASE"/>
    <property type="match status" value="1"/>
</dbReference>
<organism evidence="6 7">
    <name type="scientific">Streptomyces roseoverticillatus</name>
    <dbReference type="NCBI Taxonomy" id="66429"/>
    <lineage>
        <taxon>Bacteria</taxon>
        <taxon>Bacillati</taxon>
        <taxon>Actinomycetota</taxon>
        <taxon>Actinomycetes</taxon>
        <taxon>Kitasatosporales</taxon>
        <taxon>Streptomycetaceae</taxon>
        <taxon>Streptomyces</taxon>
    </lineage>
</organism>
<dbReference type="RefSeq" id="WP_359107161.1">
    <property type="nucleotide sequence ID" value="NZ_JBEZGT010000050.1"/>
</dbReference>
<reference evidence="6 7" key="1">
    <citation type="submission" date="2024-06" db="EMBL/GenBank/DDBJ databases">
        <title>The Natural Products Discovery Center: Release of the First 8490 Sequenced Strains for Exploring Actinobacteria Biosynthetic Diversity.</title>
        <authorList>
            <person name="Kalkreuter E."/>
            <person name="Kautsar S.A."/>
            <person name="Yang D."/>
            <person name="Bader C.D."/>
            <person name="Teijaro C.N."/>
            <person name="Fluegel L."/>
            <person name="Davis C.M."/>
            <person name="Simpson J.R."/>
            <person name="Lauterbach L."/>
            <person name="Steele A.D."/>
            <person name="Gui C."/>
            <person name="Meng S."/>
            <person name="Li G."/>
            <person name="Viehrig K."/>
            <person name="Ye F."/>
            <person name="Su P."/>
            <person name="Kiefer A.F."/>
            <person name="Nichols A."/>
            <person name="Cepeda A.J."/>
            <person name="Yan W."/>
            <person name="Fan B."/>
            <person name="Jiang Y."/>
            <person name="Adhikari A."/>
            <person name="Zheng C.-J."/>
            <person name="Schuster L."/>
            <person name="Cowan T.M."/>
            <person name="Smanski M.J."/>
            <person name="Chevrette M.G."/>
            <person name="De Carvalho L.P.S."/>
            <person name="Shen B."/>
        </authorList>
    </citation>
    <scope>NUCLEOTIDE SEQUENCE [LARGE SCALE GENOMIC DNA]</scope>
    <source>
        <strain evidence="6 7">NPDC053791</strain>
    </source>
</reference>
<evidence type="ECO:0000313" key="7">
    <source>
        <dbReference type="Proteomes" id="UP001552479"/>
    </source>
</evidence>
<dbReference type="InterPro" id="IPR002213">
    <property type="entry name" value="UDP_glucos_trans"/>
</dbReference>
<dbReference type="Proteomes" id="UP001552479">
    <property type="component" value="Unassembled WGS sequence"/>
</dbReference>
<protein>
    <submittedName>
        <fullName evidence="6">Nucleotide disphospho-sugar-binding domain-containing protein</fullName>
    </submittedName>
</protein>
<dbReference type="SUPFAM" id="SSF53756">
    <property type="entry name" value="UDP-Glycosyltransferase/glycogen phosphorylase"/>
    <property type="match status" value="1"/>
</dbReference>
<comment type="caution">
    <text evidence="6">The sequence shown here is derived from an EMBL/GenBank/DDBJ whole genome shotgun (WGS) entry which is preliminary data.</text>
</comment>
<keyword evidence="2" id="KW-0328">Glycosyltransferase</keyword>
<evidence type="ECO:0000256" key="1">
    <source>
        <dbReference type="ARBA" id="ARBA00006962"/>
    </source>
</evidence>
<dbReference type="PANTHER" id="PTHR48050:SF13">
    <property type="entry name" value="STEROL 3-BETA-GLUCOSYLTRANSFERASE UGT80A2"/>
    <property type="match status" value="1"/>
</dbReference>
<feature type="domain" description="Erythromycin biosynthesis protein CIII-like N-terminal" evidence="5">
    <location>
        <begin position="22"/>
        <end position="220"/>
    </location>
</feature>
<dbReference type="EMBL" id="JBFASG010000002">
    <property type="protein sequence ID" value="MEV4921994.1"/>
    <property type="molecule type" value="Genomic_DNA"/>
</dbReference>
<dbReference type="InterPro" id="IPR010610">
    <property type="entry name" value="EryCIII-like_C"/>
</dbReference>
<gene>
    <name evidence="6" type="ORF">AB0L03_03945</name>
</gene>
<comment type="similarity">
    <text evidence="1">Belongs to the glycosyltransferase 28 family.</text>
</comment>
<dbReference type="InterPro" id="IPR048284">
    <property type="entry name" value="EryCIII-like_N"/>
</dbReference>
<evidence type="ECO:0000259" key="4">
    <source>
        <dbReference type="Pfam" id="PF06722"/>
    </source>
</evidence>
<accession>A0ABV3IN99</accession>
<dbReference type="Pfam" id="PF06722">
    <property type="entry name" value="EryCIII-like_C"/>
    <property type="match status" value="1"/>
</dbReference>
<keyword evidence="3" id="KW-0808">Transferase</keyword>
<evidence type="ECO:0000256" key="3">
    <source>
        <dbReference type="ARBA" id="ARBA00022679"/>
    </source>
</evidence>
<dbReference type="InterPro" id="IPR050426">
    <property type="entry name" value="Glycosyltransferase_28"/>
</dbReference>
<keyword evidence="7" id="KW-1185">Reference proteome</keyword>
<dbReference type="Gene3D" id="3.40.50.2000">
    <property type="entry name" value="Glycogen Phosphorylase B"/>
    <property type="match status" value="2"/>
</dbReference>
<proteinExistence type="inferred from homology"/>
<feature type="domain" description="Erythromycin biosynthesis protein CIII-like C-terminal" evidence="4">
    <location>
        <begin position="240"/>
        <end position="381"/>
    </location>
</feature>
<sequence>MKILVTASCSEGLVLPLVPISWALRSAGHEVLVAAPANMASVVTDAGLAFVASGPPVEMPEVLSFDRQGNRVPMPSGEENLLPHIGRGYARLAVRLLEGVRSVAERWRPDLIVTETYGFVGPLVAARLGIPWIEQGMRLSSPAAITAAGAGELGPELAELGLTDLPAAALSLDLCPPGLRREDLPGSMRMRFVPYNGRMENLPGWVLEERERPRVCLTFGTRVPLNRSPIRGGFSLLEELIHRLPGLGAEVVVAASDAVVRDLGPLPEGVRAAAQLPLHQILPACDMIVHHGGVGTTLTALAAGVPQLTIPVIAEVWESARLLVASGAGRQIAFADATADAIADNAAALLRDPSYGEKARLLRDQLVSLPSPAEAVRTIERLVGV</sequence>